<dbReference type="HAMAP" id="MF_01186">
    <property type="entry name" value="LPS_assembly_LptE"/>
    <property type="match status" value="1"/>
</dbReference>
<evidence type="ECO:0000256" key="4">
    <source>
        <dbReference type="ARBA" id="ARBA00023237"/>
    </source>
</evidence>
<keyword evidence="1 6" id="KW-0732">Signal</keyword>
<comment type="subunit">
    <text evidence="6">Component of the lipopolysaccharide transport and assembly complex. Interacts with LptD.</text>
</comment>
<keyword evidence="4 6" id="KW-0998">Cell outer membrane</keyword>
<evidence type="ECO:0000313" key="8">
    <source>
        <dbReference type="EMBL" id="MBM6927941.1"/>
    </source>
</evidence>
<evidence type="ECO:0000256" key="5">
    <source>
        <dbReference type="ARBA" id="ARBA00023288"/>
    </source>
</evidence>
<dbReference type="RefSeq" id="WP_205049544.1">
    <property type="nucleotide sequence ID" value="NZ_JACJKX010000002.1"/>
</dbReference>
<feature type="signal peptide" evidence="7">
    <location>
        <begin position="1"/>
        <end position="19"/>
    </location>
</feature>
<evidence type="ECO:0000256" key="2">
    <source>
        <dbReference type="ARBA" id="ARBA00023136"/>
    </source>
</evidence>
<dbReference type="Gene3D" id="3.30.160.150">
    <property type="entry name" value="Lipoprotein like domain"/>
    <property type="match status" value="1"/>
</dbReference>
<keyword evidence="5 6" id="KW-0449">Lipoprotein</keyword>
<feature type="chain" id="PRO_5046109933" description="LPS-assembly lipoprotein LptE" evidence="7">
    <location>
        <begin position="20"/>
        <end position="171"/>
    </location>
</feature>
<keyword evidence="3 6" id="KW-0564">Palmitate</keyword>
<sequence>MALARRSFLLSALALTAAAATGCGWHLRGHVTLPFNTLYVNMPVNNKVGADIRRMIAASTNVKIVMEAEGAEAILELLSSGRHREVVSLNMEGEAREYELTLNMTFRLVNPDGEEFFPPTTFTASRNMYYNDDEYLSRNAEENVLYNEMQQDLIAQLLSRLTTVQAISHEY</sequence>
<protein>
    <recommendedName>
        <fullName evidence="6">LPS-assembly lipoprotein LptE</fullName>
    </recommendedName>
</protein>
<proteinExistence type="inferred from homology"/>
<comment type="subcellular location">
    <subcellularLocation>
        <location evidence="6">Cell outer membrane</location>
        <topology evidence="6">Lipid-anchor</topology>
    </subcellularLocation>
</comment>
<evidence type="ECO:0000256" key="7">
    <source>
        <dbReference type="SAM" id="SignalP"/>
    </source>
</evidence>
<name>A0ABS2GSZ3_9BURK</name>
<dbReference type="InterPro" id="IPR007485">
    <property type="entry name" value="LPS_assembly_LptE"/>
</dbReference>
<evidence type="ECO:0000256" key="3">
    <source>
        <dbReference type="ARBA" id="ARBA00023139"/>
    </source>
</evidence>
<dbReference type="Pfam" id="PF04390">
    <property type="entry name" value="LptE"/>
    <property type="match status" value="1"/>
</dbReference>
<dbReference type="PANTHER" id="PTHR38098:SF1">
    <property type="entry name" value="LPS-ASSEMBLY LIPOPROTEIN LPTE"/>
    <property type="match status" value="1"/>
</dbReference>
<accession>A0ABS2GSZ3</accession>
<comment type="similarity">
    <text evidence="6">Belongs to the LptE lipoprotein family.</text>
</comment>
<evidence type="ECO:0000256" key="6">
    <source>
        <dbReference type="HAMAP-Rule" id="MF_01186"/>
    </source>
</evidence>
<dbReference type="PROSITE" id="PS51257">
    <property type="entry name" value="PROKAR_LIPOPROTEIN"/>
    <property type="match status" value="1"/>
</dbReference>
<dbReference type="Proteomes" id="UP000777002">
    <property type="component" value="Unassembled WGS sequence"/>
</dbReference>
<dbReference type="PANTHER" id="PTHR38098">
    <property type="entry name" value="LPS-ASSEMBLY LIPOPROTEIN LPTE"/>
    <property type="match status" value="1"/>
</dbReference>
<organism evidence="8 9">
    <name type="scientific">Parasutterella secunda</name>
    <dbReference type="NCBI Taxonomy" id="626947"/>
    <lineage>
        <taxon>Bacteria</taxon>
        <taxon>Pseudomonadati</taxon>
        <taxon>Pseudomonadota</taxon>
        <taxon>Betaproteobacteria</taxon>
        <taxon>Burkholderiales</taxon>
        <taxon>Sutterellaceae</taxon>
        <taxon>Parasutterella</taxon>
    </lineage>
</organism>
<reference evidence="8 9" key="1">
    <citation type="journal article" date="2021" name="Sci. Rep.">
        <title>The distribution of antibiotic resistance genes in chicken gut microbiota commensals.</title>
        <authorList>
            <person name="Juricova H."/>
            <person name="Matiasovicova J."/>
            <person name="Kubasova T."/>
            <person name="Cejkova D."/>
            <person name="Rychlik I."/>
        </authorList>
    </citation>
    <scope>NUCLEOTIDE SEQUENCE [LARGE SCALE GENOMIC DNA]</scope>
    <source>
        <strain evidence="8 9">An562</strain>
    </source>
</reference>
<keyword evidence="2 6" id="KW-0472">Membrane</keyword>
<keyword evidence="9" id="KW-1185">Reference proteome</keyword>
<evidence type="ECO:0000313" key="9">
    <source>
        <dbReference type="Proteomes" id="UP000777002"/>
    </source>
</evidence>
<gene>
    <name evidence="6" type="primary">lptE</name>
    <name evidence="8" type="ORF">H5985_01425</name>
</gene>
<dbReference type="EMBL" id="JACJKX010000002">
    <property type="protein sequence ID" value="MBM6927941.1"/>
    <property type="molecule type" value="Genomic_DNA"/>
</dbReference>
<evidence type="ECO:0000256" key="1">
    <source>
        <dbReference type="ARBA" id="ARBA00022729"/>
    </source>
</evidence>
<comment type="function">
    <text evidence="6">Together with LptD, is involved in the assembly of lipopolysaccharide (LPS) at the surface of the outer membrane. Required for the proper assembly of LptD. Binds LPS and may serve as the LPS recognition site at the outer membrane.</text>
</comment>
<comment type="caution">
    <text evidence="8">The sequence shown here is derived from an EMBL/GenBank/DDBJ whole genome shotgun (WGS) entry which is preliminary data.</text>
</comment>